<gene>
    <name evidence="1" type="primary">jg10156</name>
    <name evidence="1" type="ORF">PAEG_LOCUS10825</name>
</gene>
<reference evidence="1" key="1">
    <citation type="submission" date="2022-03" db="EMBL/GenBank/DDBJ databases">
        <authorList>
            <person name="Lindestad O."/>
        </authorList>
    </citation>
    <scope>NUCLEOTIDE SEQUENCE</scope>
</reference>
<protein>
    <submittedName>
        <fullName evidence="1">Jg10156 protein</fullName>
    </submittedName>
</protein>
<dbReference type="Proteomes" id="UP000838756">
    <property type="component" value="Unassembled WGS sequence"/>
</dbReference>
<name>A0A8S4RCL3_9NEOP</name>
<evidence type="ECO:0000313" key="2">
    <source>
        <dbReference type="Proteomes" id="UP000838756"/>
    </source>
</evidence>
<comment type="caution">
    <text evidence="1">The sequence shown here is derived from an EMBL/GenBank/DDBJ whole genome shotgun (WGS) entry which is preliminary data.</text>
</comment>
<proteinExistence type="predicted"/>
<accession>A0A8S4RCL3</accession>
<organism evidence="1 2">
    <name type="scientific">Pararge aegeria aegeria</name>
    <dbReference type="NCBI Taxonomy" id="348720"/>
    <lineage>
        <taxon>Eukaryota</taxon>
        <taxon>Metazoa</taxon>
        <taxon>Ecdysozoa</taxon>
        <taxon>Arthropoda</taxon>
        <taxon>Hexapoda</taxon>
        <taxon>Insecta</taxon>
        <taxon>Pterygota</taxon>
        <taxon>Neoptera</taxon>
        <taxon>Endopterygota</taxon>
        <taxon>Lepidoptera</taxon>
        <taxon>Glossata</taxon>
        <taxon>Ditrysia</taxon>
        <taxon>Papilionoidea</taxon>
        <taxon>Nymphalidae</taxon>
        <taxon>Satyrinae</taxon>
        <taxon>Satyrini</taxon>
        <taxon>Parargina</taxon>
        <taxon>Pararge</taxon>
    </lineage>
</organism>
<sequence length="81" mass="9085">MPGQCTCDEQRTTVAWMLRDLIGRARQCKSGKRLSDSSELAMLSQVRASSEFRRASVLWCDAAQLAGSRSRLSPLLIYHLL</sequence>
<dbReference type="EMBL" id="CAKXAJ010024910">
    <property type="protein sequence ID" value="CAH2232595.1"/>
    <property type="molecule type" value="Genomic_DNA"/>
</dbReference>
<dbReference type="AlphaFoldDB" id="A0A8S4RCL3"/>
<evidence type="ECO:0000313" key="1">
    <source>
        <dbReference type="EMBL" id="CAH2232595.1"/>
    </source>
</evidence>
<keyword evidence="2" id="KW-1185">Reference proteome</keyword>